<accession>A2C5X2</accession>
<reference evidence="4 5" key="1">
    <citation type="journal article" date="2007" name="PLoS Genet.">
        <title>Patterns and implications of gene gain and loss in the evolution of Prochlorococcus.</title>
        <authorList>
            <person name="Kettler G.C."/>
            <person name="Martiny A.C."/>
            <person name="Huang K."/>
            <person name="Zucker J."/>
            <person name="Coleman M.L."/>
            <person name="Rodrigue S."/>
            <person name="Chen F."/>
            <person name="Lapidus A."/>
            <person name="Ferriera S."/>
            <person name="Johnson J."/>
            <person name="Steglich C."/>
            <person name="Church G.M."/>
            <person name="Richardson P."/>
            <person name="Chisholm S.W."/>
        </authorList>
    </citation>
    <scope>NUCLEOTIDE SEQUENCE [LARGE SCALE GENOMIC DNA]</scope>
    <source>
        <strain evidence="4 5">MIT 9303</strain>
    </source>
</reference>
<dbReference type="Pfam" id="PF00534">
    <property type="entry name" value="Glycos_transf_1"/>
    <property type="match status" value="1"/>
</dbReference>
<evidence type="ECO:0000313" key="4">
    <source>
        <dbReference type="EMBL" id="ABM76882.1"/>
    </source>
</evidence>
<protein>
    <submittedName>
        <fullName evidence="4">Glycosyltransferase</fullName>
    </submittedName>
</protein>
<organism evidence="4 5">
    <name type="scientific">Prochlorococcus marinus (strain MIT 9303)</name>
    <dbReference type="NCBI Taxonomy" id="59922"/>
    <lineage>
        <taxon>Bacteria</taxon>
        <taxon>Bacillati</taxon>
        <taxon>Cyanobacteriota</taxon>
        <taxon>Cyanophyceae</taxon>
        <taxon>Synechococcales</taxon>
        <taxon>Prochlorococcaceae</taxon>
        <taxon>Prochlorococcus</taxon>
    </lineage>
</organism>
<feature type="domain" description="Glycosyl transferase family 4" evidence="3">
    <location>
        <begin position="13"/>
        <end position="166"/>
    </location>
</feature>
<dbReference type="SUPFAM" id="SSF53756">
    <property type="entry name" value="UDP-Glycosyltransferase/glycogen phosphorylase"/>
    <property type="match status" value="1"/>
</dbReference>
<gene>
    <name evidence="4" type="ordered locus">P9303_01271</name>
</gene>
<dbReference type="GO" id="GO:0016757">
    <property type="term" value="F:glycosyltransferase activity"/>
    <property type="evidence" value="ECO:0007669"/>
    <property type="project" value="InterPro"/>
</dbReference>
<dbReference type="EMBL" id="CP000554">
    <property type="protein sequence ID" value="ABM76882.1"/>
    <property type="molecule type" value="Genomic_DNA"/>
</dbReference>
<name>A2C5X2_PROM3</name>
<dbReference type="Pfam" id="PF12000">
    <property type="entry name" value="Glyco_trans_4_3"/>
    <property type="match status" value="1"/>
</dbReference>
<dbReference type="KEGG" id="pmf:P9303_01271"/>
<evidence type="ECO:0000259" key="2">
    <source>
        <dbReference type="Pfam" id="PF00534"/>
    </source>
</evidence>
<dbReference type="STRING" id="59922.P9303_01271"/>
<dbReference type="PANTHER" id="PTHR46401">
    <property type="entry name" value="GLYCOSYLTRANSFERASE WBBK-RELATED"/>
    <property type="match status" value="1"/>
</dbReference>
<dbReference type="CAZy" id="GT4">
    <property type="family name" value="Glycosyltransferase Family 4"/>
</dbReference>
<dbReference type="PANTHER" id="PTHR46401:SF2">
    <property type="entry name" value="GLYCOSYLTRANSFERASE WBBK-RELATED"/>
    <property type="match status" value="1"/>
</dbReference>
<sequence length="385" mass="42746">MIGLGINPLSEELPNGVQYQQYMVNRGNTFGIHDHLLDLDSKLIRGEACAQHAIKLRDKGFNPELICAHVGWGEALFLKDIWPNSPMIAYQEFFYNATGFDLGFDPEFSSASILNDIARARFKTLNPLLMLEVSDWNITPTRFQKSTYPLQYHPRISVIHDGIDTQLAQPNLRTSPLKLDNGLTLSANQSIVTFVNRNLEPYRGCHSFIRSIPYIQDYSPGTKIVVVGSPDGTGYGAQSGDISWRDTFLAEITDCYDPALVHFVGCLDYLKFIHLLQLSSCHVYLTYPFVLSWSLLEAMSIGCAIVGSSTAPVQELIVSGHNGLLVDFFSPKDISRAVATILQEPDLAFKLGKNARESILAKYSIEKCLPLHLSLMQLVASGGLT</sequence>
<dbReference type="InterPro" id="IPR022623">
    <property type="entry name" value="Glyco_trans_4"/>
</dbReference>
<evidence type="ECO:0000259" key="3">
    <source>
        <dbReference type="Pfam" id="PF12000"/>
    </source>
</evidence>
<dbReference type="Proteomes" id="UP000002274">
    <property type="component" value="Chromosome"/>
</dbReference>
<evidence type="ECO:0000256" key="1">
    <source>
        <dbReference type="ARBA" id="ARBA00022679"/>
    </source>
</evidence>
<dbReference type="Gene3D" id="3.40.50.2000">
    <property type="entry name" value="Glycogen Phosphorylase B"/>
    <property type="match status" value="2"/>
</dbReference>
<keyword evidence="1 4" id="KW-0808">Transferase</keyword>
<feature type="domain" description="Glycosyl transferase family 1" evidence="2">
    <location>
        <begin position="187"/>
        <end position="357"/>
    </location>
</feature>
<dbReference type="HOGENOM" id="CLU_054763_0_0_3"/>
<dbReference type="GO" id="GO:0009103">
    <property type="term" value="P:lipopolysaccharide biosynthetic process"/>
    <property type="evidence" value="ECO:0007669"/>
    <property type="project" value="TreeGrafter"/>
</dbReference>
<dbReference type="AlphaFoldDB" id="A2C5X2"/>
<dbReference type="InterPro" id="IPR001296">
    <property type="entry name" value="Glyco_trans_1"/>
</dbReference>
<evidence type="ECO:0000313" key="5">
    <source>
        <dbReference type="Proteomes" id="UP000002274"/>
    </source>
</evidence>
<proteinExistence type="predicted"/>